<evidence type="ECO:0000313" key="2">
    <source>
        <dbReference type="Proteomes" id="UP001432322"/>
    </source>
</evidence>
<keyword evidence="2" id="KW-1185">Reference proteome</keyword>
<accession>A0AAV5V3D6</accession>
<gene>
    <name evidence="1" type="ORF">PFISCL1PPCAC_4548</name>
</gene>
<name>A0AAV5V3D6_9BILA</name>
<sequence>VTGVWVASTRLANSDLSPESKYPVYIPTSVDSKLARLLISDVHKSATHANFETVLNQIKSTYWIPRLCSRRGTPSRITSDQATTFKMSSSFWKMAKITSLTDTSATLRSHTGRIIERPINLLIPLEIHSNEEPEVVMTNVANETDVAHPMTTRSR</sequence>
<comment type="caution">
    <text evidence="1">The sequence shown here is derived from an EMBL/GenBank/DDBJ whole genome shotgun (WGS) entry which is preliminary data.</text>
</comment>
<dbReference type="Proteomes" id="UP001432322">
    <property type="component" value="Unassembled WGS sequence"/>
</dbReference>
<dbReference type="AlphaFoldDB" id="A0AAV5V3D6"/>
<protein>
    <recommendedName>
        <fullName evidence="3">Integrase catalytic domain-containing protein</fullName>
    </recommendedName>
</protein>
<evidence type="ECO:0008006" key="3">
    <source>
        <dbReference type="Google" id="ProtNLM"/>
    </source>
</evidence>
<feature type="non-terminal residue" evidence="1">
    <location>
        <position position="155"/>
    </location>
</feature>
<proteinExistence type="predicted"/>
<dbReference type="EMBL" id="BTSY01000002">
    <property type="protein sequence ID" value="GMT13251.1"/>
    <property type="molecule type" value="Genomic_DNA"/>
</dbReference>
<evidence type="ECO:0000313" key="1">
    <source>
        <dbReference type="EMBL" id="GMT13251.1"/>
    </source>
</evidence>
<feature type="non-terminal residue" evidence="1">
    <location>
        <position position="1"/>
    </location>
</feature>
<reference evidence="1" key="1">
    <citation type="submission" date="2023-10" db="EMBL/GenBank/DDBJ databases">
        <title>Genome assembly of Pristionchus species.</title>
        <authorList>
            <person name="Yoshida K."/>
            <person name="Sommer R.J."/>
        </authorList>
    </citation>
    <scope>NUCLEOTIDE SEQUENCE</scope>
    <source>
        <strain evidence="1">RS5133</strain>
    </source>
</reference>
<organism evidence="1 2">
    <name type="scientific">Pristionchus fissidentatus</name>
    <dbReference type="NCBI Taxonomy" id="1538716"/>
    <lineage>
        <taxon>Eukaryota</taxon>
        <taxon>Metazoa</taxon>
        <taxon>Ecdysozoa</taxon>
        <taxon>Nematoda</taxon>
        <taxon>Chromadorea</taxon>
        <taxon>Rhabditida</taxon>
        <taxon>Rhabditina</taxon>
        <taxon>Diplogasteromorpha</taxon>
        <taxon>Diplogasteroidea</taxon>
        <taxon>Neodiplogasteridae</taxon>
        <taxon>Pristionchus</taxon>
    </lineage>
</organism>